<accession>A0ACB9KLC8</accession>
<gene>
    <name evidence="1" type="ORF">L6164_031726</name>
</gene>
<dbReference type="Proteomes" id="UP000828941">
    <property type="component" value="Chromosome 13"/>
</dbReference>
<evidence type="ECO:0000313" key="2">
    <source>
        <dbReference type="Proteomes" id="UP000828941"/>
    </source>
</evidence>
<organism evidence="1 2">
    <name type="scientific">Bauhinia variegata</name>
    <name type="common">Purple orchid tree</name>
    <name type="synonym">Phanera variegata</name>
    <dbReference type="NCBI Taxonomy" id="167791"/>
    <lineage>
        <taxon>Eukaryota</taxon>
        <taxon>Viridiplantae</taxon>
        <taxon>Streptophyta</taxon>
        <taxon>Embryophyta</taxon>
        <taxon>Tracheophyta</taxon>
        <taxon>Spermatophyta</taxon>
        <taxon>Magnoliopsida</taxon>
        <taxon>eudicotyledons</taxon>
        <taxon>Gunneridae</taxon>
        <taxon>Pentapetalae</taxon>
        <taxon>rosids</taxon>
        <taxon>fabids</taxon>
        <taxon>Fabales</taxon>
        <taxon>Fabaceae</taxon>
        <taxon>Cercidoideae</taxon>
        <taxon>Cercideae</taxon>
        <taxon>Bauhiniinae</taxon>
        <taxon>Bauhinia</taxon>
    </lineage>
</organism>
<protein>
    <submittedName>
        <fullName evidence="1">Uncharacterized protein</fullName>
    </submittedName>
</protein>
<reference evidence="1 2" key="1">
    <citation type="journal article" date="2022" name="DNA Res.">
        <title>Chromosomal-level genome assembly of the orchid tree Bauhinia variegata (Leguminosae; Cercidoideae) supports the allotetraploid origin hypothesis of Bauhinia.</title>
        <authorList>
            <person name="Zhong Y."/>
            <person name="Chen Y."/>
            <person name="Zheng D."/>
            <person name="Pang J."/>
            <person name="Liu Y."/>
            <person name="Luo S."/>
            <person name="Meng S."/>
            <person name="Qian L."/>
            <person name="Wei D."/>
            <person name="Dai S."/>
            <person name="Zhou R."/>
        </authorList>
    </citation>
    <scope>NUCLEOTIDE SEQUENCE [LARGE SCALE GENOMIC DNA]</scope>
    <source>
        <strain evidence="1">BV-YZ2020</strain>
    </source>
</reference>
<proteinExistence type="predicted"/>
<evidence type="ECO:0000313" key="1">
    <source>
        <dbReference type="EMBL" id="KAI4298132.1"/>
    </source>
</evidence>
<keyword evidence="2" id="KW-1185">Reference proteome</keyword>
<comment type="caution">
    <text evidence="1">The sequence shown here is derived from an EMBL/GenBank/DDBJ whole genome shotgun (WGS) entry which is preliminary data.</text>
</comment>
<name>A0ACB9KLC8_BAUVA</name>
<dbReference type="EMBL" id="CM039438">
    <property type="protein sequence ID" value="KAI4298132.1"/>
    <property type="molecule type" value="Genomic_DNA"/>
</dbReference>
<sequence length="349" mass="39291">MIIRNWVLKRKRRKLPSGLDHSSGKDNSVTSESSRNASAKRPLNITLNAWSVILVATYCAVIVVLALIIYSVLTPLLSYLLMRMPMGKWQCPSCTQGNDQLKPINHLDSISKRARTKIVTAKSRSGVNSLDRDKVSQIFSSKHISKKRSSGIGKSISTLGVKHPEKKPLSSKLTQVTKSSVYEFNKAGGHVYEVLSHEDNTTAESLQVTIWNGFCFMVDRVLGCRVQDLNVVEYHGCAKARAIIRQYEWHASDPNKLNKRTAANKFNVLLTTYEMVLADSSHLRGVPWEVLVVDEGRRLKNSGSKLFSLLNAFSFHHRVLLTGTPLQNNIGEMLRRNLMILQPQRKLRN</sequence>